<feature type="compositionally biased region" description="Basic and acidic residues" evidence="1">
    <location>
        <begin position="1"/>
        <end position="11"/>
    </location>
</feature>
<feature type="transmembrane region" description="Helical" evidence="2">
    <location>
        <begin position="237"/>
        <end position="260"/>
    </location>
</feature>
<accession>A0A4D4J646</accession>
<feature type="compositionally biased region" description="Polar residues" evidence="1">
    <location>
        <begin position="102"/>
        <end position="119"/>
    </location>
</feature>
<keyword evidence="5" id="KW-1185">Reference proteome</keyword>
<gene>
    <name evidence="4" type="ORF">GTS_25770</name>
</gene>
<dbReference type="AlphaFoldDB" id="A0A4D4J646"/>
<protein>
    <recommendedName>
        <fullName evidence="3">DUF3566 domain-containing protein</fullName>
    </recommendedName>
</protein>
<keyword evidence="2" id="KW-0472">Membrane</keyword>
<dbReference type="InterPro" id="IPR021949">
    <property type="entry name" value="DUF3566_TM"/>
</dbReference>
<name>A0A4D4J646_9PSEU</name>
<feature type="compositionally biased region" description="Low complexity" evidence="1">
    <location>
        <begin position="128"/>
        <end position="151"/>
    </location>
</feature>
<evidence type="ECO:0000256" key="2">
    <source>
        <dbReference type="SAM" id="Phobius"/>
    </source>
</evidence>
<dbReference type="Pfam" id="PF12089">
    <property type="entry name" value="DUF3566"/>
    <property type="match status" value="1"/>
</dbReference>
<feature type="compositionally biased region" description="Low complexity" evidence="1">
    <location>
        <begin position="44"/>
        <end position="59"/>
    </location>
</feature>
<organism evidence="4 5">
    <name type="scientific">Gandjariella thermophila</name>
    <dbReference type="NCBI Taxonomy" id="1931992"/>
    <lineage>
        <taxon>Bacteria</taxon>
        <taxon>Bacillati</taxon>
        <taxon>Actinomycetota</taxon>
        <taxon>Actinomycetes</taxon>
        <taxon>Pseudonocardiales</taxon>
        <taxon>Pseudonocardiaceae</taxon>
        <taxon>Gandjariella</taxon>
    </lineage>
</organism>
<evidence type="ECO:0000313" key="4">
    <source>
        <dbReference type="EMBL" id="GDY30944.1"/>
    </source>
</evidence>
<feature type="region of interest" description="Disordered" evidence="1">
    <location>
        <begin position="190"/>
        <end position="224"/>
    </location>
</feature>
<feature type="transmembrane region" description="Helical" evidence="2">
    <location>
        <begin position="294"/>
        <end position="320"/>
    </location>
</feature>
<comment type="caution">
    <text evidence="4">The sequence shown here is derived from an EMBL/GenBank/DDBJ whole genome shotgun (WGS) entry which is preliminary data.</text>
</comment>
<dbReference type="Proteomes" id="UP000298860">
    <property type="component" value="Unassembled WGS sequence"/>
</dbReference>
<feature type="region of interest" description="Disordered" evidence="1">
    <location>
        <begin position="1"/>
        <end position="156"/>
    </location>
</feature>
<dbReference type="EMBL" id="BJFL01000010">
    <property type="protein sequence ID" value="GDY30944.1"/>
    <property type="molecule type" value="Genomic_DNA"/>
</dbReference>
<proteinExistence type="predicted"/>
<sequence>MTPPEKPEHQQRSAGSDAERTSVMTEPAAARQESGQHPEGSDGQEQPAQASQQQSQADPPTERETPVPPAAAEPAAGTGQQQDEQQEEYPDPAASVPPPWQRVTSDAQYVAENASQQQAPAGDQSAVGQPVGQPGARPAGQAGGQPSAGQGDFDPEATVVNQPALNQPGVVGAAAGNLFGGPQTSYGAGGAGRTAVNLGPPAGRSGTAAPSARRPGRGPRRASLQVKRVDPWSVLKLAGVLSVAMFFIWMVAVGVLYGVLDGMGVWDKLNGTYNDLVQGGSEGSSGNLISVGRVFGVAAVVGVINIILFTALATVSAFIYNVSADLAGGLEVTLSERE</sequence>
<reference evidence="5" key="1">
    <citation type="submission" date="2019-04" db="EMBL/GenBank/DDBJ databases">
        <title>Draft genome sequence of Pseudonocardiaceae bacterium SL3-2-4.</title>
        <authorList>
            <person name="Ningsih F."/>
            <person name="Yokota A."/>
            <person name="Sakai Y."/>
            <person name="Nanatani K."/>
            <person name="Yabe S."/>
            <person name="Oetari A."/>
            <person name="Sjamsuridzal W."/>
        </authorList>
    </citation>
    <scope>NUCLEOTIDE SEQUENCE [LARGE SCALE GENOMIC DNA]</scope>
    <source>
        <strain evidence="5">SL3-2-4</strain>
    </source>
</reference>
<evidence type="ECO:0000259" key="3">
    <source>
        <dbReference type="Pfam" id="PF12089"/>
    </source>
</evidence>
<keyword evidence="2" id="KW-1133">Transmembrane helix</keyword>
<keyword evidence="2" id="KW-0812">Transmembrane</keyword>
<evidence type="ECO:0000313" key="5">
    <source>
        <dbReference type="Proteomes" id="UP000298860"/>
    </source>
</evidence>
<feature type="domain" description="DUF3566" evidence="3">
    <location>
        <begin position="219"/>
        <end position="336"/>
    </location>
</feature>
<feature type="compositionally biased region" description="Low complexity" evidence="1">
    <location>
        <begin position="72"/>
        <end position="83"/>
    </location>
</feature>
<evidence type="ECO:0000256" key="1">
    <source>
        <dbReference type="SAM" id="MobiDB-lite"/>
    </source>
</evidence>